<dbReference type="AlphaFoldDB" id="A0A5A7UNB3"/>
<proteinExistence type="predicted"/>
<comment type="caution">
    <text evidence="1">The sequence shown here is derived from an EMBL/GenBank/DDBJ whole genome shotgun (WGS) entry which is preliminary data.</text>
</comment>
<reference evidence="3 4" key="1">
    <citation type="submission" date="2019-08" db="EMBL/GenBank/DDBJ databases">
        <title>Draft genome sequences of two oriental melons (Cucumis melo L. var makuwa).</title>
        <authorList>
            <person name="Kwon S.-Y."/>
        </authorList>
    </citation>
    <scope>NUCLEOTIDE SEQUENCE [LARGE SCALE GENOMIC DNA]</scope>
    <source>
        <strain evidence="4">cv. Chang Bougi</strain>
        <strain evidence="3">cv. SW 3</strain>
        <tissue evidence="1">Leaf</tissue>
    </source>
</reference>
<dbReference type="Proteomes" id="UP000321947">
    <property type="component" value="Unassembled WGS sequence"/>
</dbReference>
<dbReference type="OrthoDB" id="1626798at2759"/>
<sequence length="133" mass="15036">MWDVVGGTEVNPPEDVAALKKWNIKAGKPMFAIKTTIDEEMLEHISIMEKPKKAWDTFASLFSKKNDARVLKSGTQKLARSRTRATCDPGETLLVFDDPKGTPRTNWSVVYPEETLRQSGCERSHRITQIMSL</sequence>
<name>A0A5A7UNB3_CUCMM</name>
<evidence type="ECO:0000313" key="3">
    <source>
        <dbReference type="Proteomes" id="UP000321393"/>
    </source>
</evidence>
<dbReference type="Proteomes" id="UP000321393">
    <property type="component" value="Unassembled WGS sequence"/>
</dbReference>
<organism evidence="1 3">
    <name type="scientific">Cucumis melo var. makuwa</name>
    <name type="common">Oriental melon</name>
    <dbReference type="NCBI Taxonomy" id="1194695"/>
    <lineage>
        <taxon>Eukaryota</taxon>
        <taxon>Viridiplantae</taxon>
        <taxon>Streptophyta</taxon>
        <taxon>Embryophyta</taxon>
        <taxon>Tracheophyta</taxon>
        <taxon>Spermatophyta</taxon>
        <taxon>Magnoliopsida</taxon>
        <taxon>eudicotyledons</taxon>
        <taxon>Gunneridae</taxon>
        <taxon>Pentapetalae</taxon>
        <taxon>rosids</taxon>
        <taxon>fabids</taxon>
        <taxon>Cucurbitales</taxon>
        <taxon>Cucurbitaceae</taxon>
        <taxon>Benincaseae</taxon>
        <taxon>Cucumis</taxon>
    </lineage>
</organism>
<protein>
    <submittedName>
        <fullName evidence="1">Uncharacterized protein</fullName>
    </submittedName>
</protein>
<evidence type="ECO:0000313" key="1">
    <source>
        <dbReference type="EMBL" id="KAA0056550.1"/>
    </source>
</evidence>
<dbReference type="EMBL" id="SSTD01015385">
    <property type="protein sequence ID" value="TYK02712.1"/>
    <property type="molecule type" value="Genomic_DNA"/>
</dbReference>
<gene>
    <name evidence="2" type="ORF">E5676_scaffold1154G00100</name>
    <name evidence="1" type="ORF">E6C27_scaffold288G00520</name>
</gene>
<evidence type="ECO:0000313" key="2">
    <source>
        <dbReference type="EMBL" id="TYK02712.1"/>
    </source>
</evidence>
<accession>A0A5A7UNB3</accession>
<dbReference type="EMBL" id="SSTE01007373">
    <property type="protein sequence ID" value="KAA0056550.1"/>
    <property type="molecule type" value="Genomic_DNA"/>
</dbReference>
<evidence type="ECO:0000313" key="4">
    <source>
        <dbReference type="Proteomes" id="UP000321947"/>
    </source>
</evidence>